<organism evidence="1 2">
    <name type="scientific">Vermiconidia calcicola</name>
    <dbReference type="NCBI Taxonomy" id="1690605"/>
    <lineage>
        <taxon>Eukaryota</taxon>
        <taxon>Fungi</taxon>
        <taxon>Dikarya</taxon>
        <taxon>Ascomycota</taxon>
        <taxon>Pezizomycotina</taxon>
        <taxon>Dothideomycetes</taxon>
        <taxon>Dothideomycetidae</taxon>
        <taxon>Mycosphaerellales</taxon>
        <taxon>Extremaceae</taxon>
        <taxon>Vermiconidia</taxon>
    </lineage>
</organism>
<protein>
    <submittedName>
        <fullName evidence="1">U2 snRNP complex subunit</fullName>
    </submittedName>
</protein>
<accession>A0ACC3NQC4</accession>
<comment type="caution">
    <text evidence="1">The sequence shown here is derived from an EMBL/GenBank/DDBJ whole genome shotgun (WGS) entry which is preliminary data.</text>
</comment>
<evidence type="ECO:0000313" key="2">
    <source>
        <dbReference type="Proteomes" id="UP001281147"/>
    </source>
</evidence>
<dbReference type="Proteomes" id="UP001281147">
    <property type="component" value="Unassembled WGS sequence"/>
</dbReference>
<evidence type="ECO:0000313" key="1">
    <source>
        <dbReference type="EMBL" id="KAK3721315.1"/>
    </source>
</evidence>
<proteinExistence type="predicted"/>
<sequence length="247" mass="27274">MRLTAELLNNSLSYLNPLKERELDLRGHKIPAIENLGAIAKDHESIDFTDNDISSVGNFPLCPRLQTLLLARNRVTSLQAGLSRQVPNLRTLVLTGNAVQELADLDVLGGCGKLVHVSLVDNPVASKENYRYYLLWRCPQIRFLDFQKVKDAERAKARELFGTVDKPTDLARSIMAVRSKNAANSGAAPTVNGAAKKKIKITEKEKKRFEALVRKAGTLGEVQKLEKAFAEGRLPPGVGDEDVMDET</sequence>
<reference evidence="1" key="1">
    <citation type="submission" date="2023-07" db="EMBL/GenBank/DDBJ databases">
        <title>Black Yeasts Isolated from many extreme environments.</title>
        <authorList>
            <person name="Coleine C."/>
            <person name="Stajich J.E."/>
            <person name="Selbmann L."/>
        </authorList>
    </citation>
    <scope>NUCLEOTIDE SEQUENCE</scope>
    <source>
        <strain evidence="1">CCFEE 5714</strain>
    </source>
</reference>
<keyword evidence="2" id="KW-1185">Reference proteome</keyword>
<gene>
    <name evidence="1" type="primary">LEA1_1</name>
    <name evidence="1" type="ORF">LTR37_003191</name>
</gene>
<dbReference type="EMBL" id="JAUTXU010000018">
    <property type="protein sequence ID" value="KAK3721315.1"/>
    <property type="molecule type" value="Genomic_DNA"/>
</dbReference>
<name>A0ACC3NQC4_9PEZI</name>